<dbReference type="GO" id="GO:0016810">
    <property type="term" value="F:hydrolase activity, acting on carbon-nitrogen (but not peptide) bonds"/>
    <property type="evidence" value="ECO:0007669"/>
    <property type="project" value="InterPro"/>
</dbReference>
<proteinExistence type="predicted"/>
<accession>A0A5B0GIH3</accession>
<dbReference type="GO" id="GO:0005975">
    <property type="term" value="P:carbohydrate metabolic process"/>
    <property type="evidence" value="ECO:0007669"/>
    <property type="project" value="InterPro"/>
</dbReference>
<evidence type="ECO:0000256" key="2">
    <source>
        <dbReference type="ARBA" id="ARBA00022729"/>
    </source>
</evidence>
<dbReference type="CDD" id="cd10918">
    <property type="entry name" value="CE4_NodB_like_5s_6s"/>
    <property type="match status" value="1"/>
</dbReference>
<evidence type="ECO:0000313" key="4">
    <source>
        <dbReference type="EMBL" id="KAA1002605.1"/>
    </source>
</evidence>
<keyword evidence="5" id="KW-1185">Reference proteome</keyword>
<keyword evidence="2" id="KW-0732">Signal</keyword>
<comment type="subcellular location">
    <subcellularLocation>
        <location evidence="1">Secreted</location>
    </subcellularLocation>
</comment>
<comment type="caution">
    <text evidence="4">The sequence shown here is derived from an EMBL/GenBank/DDBJ whole genome shotgun (WGS) entry which is preliminary data.</text>
</comment>
<sequence>MRKKAALKEALVQVVIWIGLARATRMLLWRDRVAILLYHDPDPATLDRHLTYLSKFCDLVPFDDFSRPGTGRPRAAITLDDGHAGNADLLPVFIKHEVRPTIFLCSRIVGRPRMHWWMHPGAERAGLERLKRQPNDTRVAELEEAGFRQDGDDEATGLTISQIKAMRPFVDFQSHTRFHPILTCCNDTECADEIALSKHEVEALVKRPCEHFAFPNGNYGPREIELVKAAGYRTARTCDIGWNDERTDPFRLRAMIIGDKASTALLAVQLTGIPRLLKYWLRSGRWDGRFPQF</sequence>
<dbReference type="AlphaFoldDB" id="A0A5B0GIH3"/>
<dbReference type="Proteomes" id="UP000325273">
    <property type="component" value="Unassembled WGS sequence"/>
</dbReference>
<dbReference type="EMBL" id="VTUZ01000037">
    <property type="protein sequence ID" value="KAA1002605.1"/>
    <property type="molecule type" value="Genomic_DNA"/>
</dbReference>
<dbReference type="Gene3D" id="3.20.20.370">
    <property type="entry name" value="Glycoside hydrolase/deacetylase"/>
    <property type="match status" value="1"/>
</dbReference>
<evidence type="ECO:0000256" key="1">
    <source>
        <dbReference type="ARBA" id="ARBA00004613"/>
    </source>
</evidence>
<dbReference type="SUPFAM" id="SSF88713">
    <property type="entry name" value="Glycoside hydrolase/deacetylase"/>
    <property type="match status" value="1"/>
</dbReference>
<dbReference type="PANTHER" id="PTHR34216">
    <property type="match status" value="1"/>
</dbReference>
<gene>
    <name evidence="4" type="ORF">FVF58_37495</name>
</gene>
<dbReference type="InterPro" id="IPR002509">
    <property type="entry name" value="NODB_dom"/>
</dbReference>
<reference evidence="4 5" key="1">
    <citation type="submission" date="2019-08" db="EMBL/GenBank/DDBJ databases">
        <title>Paraburkholderia sp. DCY113.</title>
        <authorList>
            <person name="Kang J."/>
        </authorList>
    </citation>
    <scope>NUCLEOTIDE SEQUENCE [LARGE SCALE GENOMIC DNA]</scope>
    <source>
        <strain evidence="4 5">DCY113</strain>
    </source>
</reference>
<dbReference type="InterPro" id="IPR051398">
    <property type="entry name" value="Polysacch_Deacetylase"/>
</dbReference>
<evidence type="ECO:0000259" key="3">
    <source>
        <dbReference type="Pfam" id="PF01522"/>
    </source>
</evidence>
<dbReference type="GO" id="GO:0005576">
    <property type="term" value="C:extracellular region"/>
    <property type="evidence" value="ECO:0007669"/>
    <property type="project" value="UniProtKB-SubCell"/>
</dbReference>
<name>A0A5B0GIH3_9BURK</name>
<dbReference type="PANTHER" id="PTHR34216:SF3">
    <property type="entry name" value="POLY-BETA-1,6-N-ACETYL-D-GLUCOSAMINE N-DEACETYLASE"/>
    <property type="match status" value="1"/>
</dbReference>
<organism evidence="4 5">
    <name type="scientific">Paraburkholderia panacisoli</name>
    <dbReference type="NCBI Taxonomy" id="2603818"/>
    <lineage>
        <taxon>Bacteria</taxon>
        <taxon>Pseudomonadati</taxon>
        <taxon>Pseudomonadota</taxon>
        <taxon>Betaproteobacteria</taxon>
        <taxon>Burkholderiales</taxon>
        <taxon>Burkholderiaceae</taxon>
        <taxon>Paraburkholderia</taxon>
    </lineage>
</organism>
<dbReference type="InterPro" id="IPR011330">
    <property type="entry name" value="Glyco_hydro/deAcase_b/a-brl"/>
</dbReference>
<feature type="domain" description="NodB homology" evidence="3">
    <location>
        <begin position="70"/>
        <end position="234"/>
    </location>
</feature>
<protein>
    <submittedName>
        <fullName evidence="4">Polysaccharide deacetylase family protein</fullName>
    </submittedName>
</protein>
<dbReference type="Pfam" id="PF01522">
    <property type="entry name" value="Polysacc_deac_1"/>
    <property type="match status" value="1"/>
</dbReference>
<evidence type="ECO:0000313" key="5">
    <source>
        <dbReference type="Proteomes" id="UP000325273"/>
    </source>
</evidence>